<dbReference type="AlphaFoldDB" id="A0A4U0VA85"/>
<proteinExistence type="predicted"/>
<comment type="caution">
    <text evidence="3">The sequence shown here is derived from an EMBL/GenBank/DDBJ whole genome shotgun (WGS) entry which is preliminary data.</text>
</comment>
<feature type="region of interest" description="Disordered" evidence="1">
    <location>
        <begin position="86"/>
        <end position="107"/>
    </location>
</feature>
<evidence type="ECO:0000313" key="4">
    <source>
        <dbReference type="Proteomes" id="UP000310066"/>
    </source>
</evidence>
<accession>A0A4U0VA85</accession>
<protein>
    <submittedName>
        <fullName evidence="3">Uncharacterized protein</fullName>
    </submittedName>
</protein>
<evidence type="ECO:0000256" key="1">
    <source>
        <dbReference type="SAM" id="MobiDB-lite"/>
    </source>
</evidence>
<dbReference type="EMBL" id="NAJP01000010">
    <property type="protein sequence ID" value="TKA45820.1"/>
    <property type="molecule type" value="Genomic_DNA"/>
</dbReference>
<feature type="transmembrane region" description="Helical" evidence="2">
    <location>
        <begin position="12"/>
        <end position="31"/>
    </location>
</feature>
<reference evidence="3 4" key="1">
    <citation type="submission" date="2017-03" db="EMBL/GenBank/DDBJ databases">
        <title>Genomes of endolithic fungi from Antarctica.</title>
        <authorList>
            <person name="Coleine C."/>
            <person name="Masonjones S."/>
            <person name="Stajich J.E."/>
        </authorList>
    </citation>
    <scope>NUCLEOTIDE SEQUENCE [LARGE SCALE GENOMIC DNA]</scope>
    <source>
        <strain evidence="3 4">CCFEE 5311</strain>
    </source>
</reference>
<feature type="compositionally biased region" description="Basic and acidic residues" evidence="1">
    <location>
        <begin position="87"/>
        <end position="96"/>
    </location>
</feature>
<keyword evidence="2" id="KW-0472">Membrane</keyword>
<sequence length="134" mass="15311">MWALFSRHYRSLNKIYAFLGPSACLLTILAGVAFVNLMLYGDISINVLVLHIRWYSDRSLNMRGYRPGLRAPQCVTMSYRAPARMDLAGKERRQLEPDLDTESGDERKHFDGCPAGMRCPRVPIMQARDLAFMV</sequence>
<gene>
    <name evidence="3" type="ORF">B0A54_03505</name>
</gene>
<organism evidence="3 4">
    <name type="scientific">Friedmanniomyces endolithicus</name>
    <dbReference type="NCBI Taxonomy" id="329885"/>
    <lineage>
        <taxon>Eukaryota</taxon>
        <taxon>Fungi</taxon>
        <taxon>Dikarya</taxon>
        <taxon>Ascomycota</taxon>
        <taxon>Pezizomycotina</taxon>
        <taxon>Dothideomycetes</taxon>
        <taxon>Dothideomycetidae</taxon>
        <taxon>Mycosphaerellales</taxon>
        <taxon>Teratosphaeriaceae</taxon>
        <taxon>Friedmanniomyces</taxon>
    </lineage>
</organism>
<evidence type="ECO:0000313" key="3">
    <source>
        <dbReference type="EMBL" id="TKA45820.1"/>
    </source>
</evidence>
<evidence type="ECO:0000256" key="2">
    <source>
        <dbReference type="SAM" id="Phobius"/>
    </source>
</evidence>
<keyword evidence="2" id="KW-1133">Transmembrane helix</keyword>
<keyword evidence="2" id="KW-0812">Transmembrane</keyword>
<dbReference type="Proteomes" id="UP000310066">
    <property type="component" value="Unassembled WGS sequence"/>
</dbReference>
<name>A0A4U0VA85_9PEZI</name>
<dbReference type="OrthoDB" id="3838721at2759"/>